<proteinExistence type="predicted"/>
<dbReference type="Proteomes" id="UP001634394">
    <property type="component" value="Unassembled WGS sequence"/>
</dbReference>
<gene>
    <name evidence="1" type="ORF">ACJMK2_007602</name>
</gene>
<keyword evidence="2" id="KW-1185">Reference proteome</keyword>
<dbReference type="AlphaFoldDB" id="A0ABD3VJ06"/>
<reference evidence="1 2" key="1">
    <citation type="submission" date="2024-11" db="EMBL/GenBank/DDBJ databases">
        <title>Chromosome-level genome assembly of the freshwater bivalve Anodonta woodiana.</title>
        <authorList>
            <person name="Chen X."/>
        </authorList>
    </citation>
    <scope>NUCLEOTIDE SEQUENCE [LARGE SCALE GENOMIC DNA]</scope>
    <source>
        <strain evidence="1">MN2024</strain>
        <tissue evidence="1">Gills</tissue>
    </source>
</reference>
<accession>A0ABD3VJ06</accession>
<sequence>MIIYTLHIIKQGTGKGTVLSYSADSRIHTLVNTENSLILNPGQTLDLQVEGTYTGSSAPTATAQLINLGHDPYTLPPALPNRRYLSANIHQPLHPM</sequence>
<evidence type="ECO:0000313" key="2">
    <source>
        <dbReference type="Proteomes" id="UP001634394"/>
    </source>
</evidence>
<comment type="caution">
    <text evidence="1">The sequence shown here is derived from an EMBL/GenBank/DDBJ whole genome shotgun (WGS) entry which is preliminary data.</text>
</comment>
<protein>
    <submittedName>
        <fullName evidence="1">Uncharacterized protein</fullName>
    </submittedName>
</protein>
<evidence type="ECO:0000313" key="1">
    <source>
        <dbReference type="EMBL" id="KAL3861576.1"/>
    </source>
</evidence>
<organism evidence="1 2">
    <name type="scientific">Sinanodonta woodiana</name>
    <name type="common">Chinese pond mussel</name>
    <name type="synonym">Anodonta woodiana</name>
    <dbReference type="NCBI Taxonomy" id="1069815"/>
    <lineage>
        <taxon>Eukaryota</taxon>
        <taxon>Metazoa</taxon>
        <taxon>Spiralia</taxon>
        <taxon>Lophotrochozoa</taxon>
        <taxon>Mollusca</taxon>
        <taxon>Bivalvia</taxon>
        <taxon>Autobranchia</taxon>
        <taxon>Heteroconchia</taxon>
        <taxon>Palaeoheterodonta</taxon>
        <taxon>Unionida</taxon>
        <taxon>Unionoidea</taxon>
        <taxon>Unionidae</taxon>
        <taxon>Unioninae</taxon>
        <taxon>Sinanodonta</taxon>
    </lineage>
</organism>
<dbReference type="EMBL" id="JBJQND010000011">
    <property type="protein sequence ID" value="KAL3861576.1"/>
    <property type="molecule type" value="Genomic_DNA"/>
</dbReference>
<name>A0ABD3VJ06_SINWO</name>